<evidence type="ECO:0000256" key="3">
    <source>
        <dbReference type="SAM" id="Coils"/>
    </source>
</evidence>
<dbReference type="InterPro" id="IPR032675">
    <property type="entry name" value="LRR_dom_sf"/>
</dbReference>
<evidence type="ECO:0000256" key="1">
    <source>
        <dbReference type="ARBA" id="ARBA00022614"/>
    </source>
</evidence>
<keyword evidence="3" id="KW-0175">Coiled coil</keyword>
<evidence type="ECO:0000259" key="4">
    <source>
        <dbReference type="PROSITE" id="PS52053"/>
    </source>
</evidence>
<dbReference type="Pfam" id="PF13855">
    <property type="entry name" value="LRR_8"/>
    <property type="match status" value="4"/>
</dbReference>
<reference evidence="5 6" key="1">
    <citation type="submission" date="2020-01" db="EMBL/GenBank/DDBJ databases">
        <authorList>
            <person name="Sixt B."/>
            <person name="Schulz F."/>
            <person name="Kostanjsek R."/>
            <person name="Koestlbacher S."/>
            <person name="Collingro A."/>
            <person name="Toenshoff E."/>
            <person name="Horn M."/>
        </authorList>
    </citation>
    <scope>NUCLEOTIDE SEQUENCE [LARGE SCALE GENOMIC DNA]</scope>
    <source>
        <strain evidence="5 6">15C</strain>
    </source>
</reference>
<reference evidence="5 6" key="2">
    <citation type="submission" date="2021-05" db="EMBL/GenBank/DDBJ databases">
        <title>Ecology and evolution of chlamydial symbionts of arthropods.</title>
        <authorList>
            <person name="Halter T."/>
            <person name="Sixt B.S."/>
            <person name="Toenshoff E.R."/>
            <person name="Koestlbacher S."/>
            <person name="Schulz F."/>
            <person name="Kostanjsek R."/>
            <person name="Collingro A."/>
            <person name="Hendrickx F."/>
            <person name="Horn M."/>
        </authorList>
    </citation>
    <scope>NUCLEOTIDE SEQUENCE [LARGE SCALE GENOMIC DNA]</scope>
    <source>
        <strain evidence="5 6">15C</strain>
    </source>
</reference>
<dbReference type="PANTHER" id="PTHR48051:SF1">
    <property type="entry name" value="RAS SUPPRESSOR PROTEIN 1"/>
    <property type="match status" value="1"/>
</dbReference>
<evidence type="ECO:0000256" key="2">
    <source>
        <dbReference type="ARBA" id="ARBA00022737"/>
    </source>
</evidence>
<dbReference type="InterPro" id="IPR055414">
    <property type="entry name" value="LRR_R13L4/SHOC2-like"/>
</dbReference>
<dbReference type="EMBL" id="CP075585">
    <property type="protein sequence ID" value="QZA58427.1"/>
    <property type="molecule type" value="Genomic_DNA"/>
</dbReference>
<sequence>MTINSSNNNPSQLKHALTSILKEWEKEASSEENRREATNRILDFFNCKEKSLLDLSYLNLSSLPDVFSHLSELEELNLNGNRLTTFPGTNIGLTALKLKIIHINNKIFATLFGILTYRAVLAQKQQLDHVLNQWIEKSLSEENQIEVKKRVFDFFNNSTKKNLNLSNLNLSSLPDIFNISCFCHRLKQLDLSKNQLTTLPDTFGNLSQLTELDLSTNQLTTLPDTFGNLAQLIWLDLNTNQLTTLPDTLGNLARLAELDLSTNQLTTLPDTFSNLAQLTQLGLSINKLTTLPDAFSSLSQLAILDLSTNQLTNLPDTLGNLSRLTELDLSINQLTTLPDTFGNLTQLIWLDLSTNQLTALPDAFSSLSQLAILDLSTNQLRTLPDTLDNLSRLTELDLSTNQLTTLPDTLDNLSRLTELNLKENQLTALPDTFSNLSKLTILNLSENQLTILPDTFGNLSRLIELDLSTNQLTTLPDTFGNLAQLTQLGLSTNKLTTLPDAFGNLSRLKILELSNNYSLTEIPLKILELPESSVIALRGNHNIDPVILEYLLTAIASFRYKGPKIILHNTMKEFVAMMYQLIKKPPREFSKLEESEDLYLWLKRLFDIADFKKGGELQKELITQVINYLTEANDNQEFRATFDTIIHDAVRTCGDRMALSIINLDVAHQLATVSFTNMHALADLLKGLWAINMLEAIAENKISVLRSEAEDPDQEVDEVEIYLGYLIKLKEDLNLPVNMQNMLFFDCSQLTPDDLQEAKAFVLSQQSHQKAYFAFLNLHDKWIAALSTHYKEEYQSIVDARENSASLENPDYIAIEENFNKQLEALTEKALSRKRALLRDSSLNESKRVRFNIL</sequence>
<dbReference type="PANTHER" id="PTHR48051">
    <property type="match status" value="1"/>
</dbReference>
<organism evidence="5 6">
    <name type="scientific">Candidatus Rhabdochlamydia porcellionis</name>
    <dbReference type="NCBI Taxonomy" id="225148"/>
    <lineage>
        <taxon>Bacteria</taxon>
        <taxon>Pseudomonadati</taxon>
        <taxon>Chlamydiota</taxon>
        <taxon>Chlamydiia</taxon>
        <taxon>Parachlamydiales</taxon>
        <taxon>Candidatus Rhabdochlamydiaceae</taxon>
        <taxon>Candidatus Rhabdochlamydia</taxon>
    </lineage>
</organism>
<dbReference type="RefSeq" id="WP_220716063.1">
    <property type="nucleotide sequence ID" value="NZ_CP075585.1"/>
</dbReference>
<keyword evidence="6" id="KW-1185">Reference proteome</keyword>
<name>A0ABX8Z1I6_9BACT</name>
<dbReference type="PROSITE" id="PS52053">
    <property type="entry name" value="NEL"/>
    <property type="match status" value="1"/>
</dbReference>
<dbReference type="PRINTS" id="PR00019">
    <property type="entry name" value="LEURICHRPT"/>
</dbReference>
<gene>
    <name evidence="5" type="ORF">RHAB15C_0000301</name>
</gene>
<protein>
    <submittedName>
        <fullName evidence="5">Leucine rich repeat</fullName>
    </submittedName>
</protein>
<accession>A0ABX8Z1I6</accession>
<dbReference type="InterPro" id="IPR029487">
    <property type="entry name" value="NEL_dom"/>
</dbReference>
<dbReference type="SMART" id="SM00369">
    <property type="entry name" value="LRR_TYP"/>
    <property type="match status" value="16"/>
</dbReference>
<evidence type="ECO:0000313" key="5">
    <source>
        <dbReference type="EMBL" id="QZA58427.1"/>
    </source>
</evidence>
<dbReference type="PROSITE" id="PS51450">
    <property type="entry name" value="LRR"/>
    <property type="match status" value="7"/>
</dbReference>
<dbReference type="Gene3D" id="1.20.58.360">
    <property type="entry name" value="Shigella T3SS effector IpaH defines"/>
    <property type="match status" value="1"/>
</dbReference>
<dbReference type="InterPro" id="IPR003591">
    <property type="entry name" value="Leu-rich_rpt_typical-subtyp"/>
</dbReference>
<dbReference type="Proteomes" id="UP000822862">
    <property type="component" value="Chromosome"/>
</dbReference>
<keyword evidence="1" id="KW-0433">Leucine-rich repeat</keyword>
<feature type="domain" description="NEL" evidence="4">
    <location>
        <begin position="562"/>
        <end position="854"/>
    </location>
</feature>
<evidence type="ECO:0000313" key="6">
    <source>
        <dbReference type="Proteomes" id="UP000822862"/>
    </source>
</evidence>
<dbReference type="Pfam" id="PF23598">
    <property type="entry name" value="LRR_14"/>
    <property type="match status" value="1"/>
</dbReference>
<dbReference type="Pfam" id="PF14496">
    <property type="entry name" value="NEL"/>
    <property type="match status" value="1"/>
</dbReference>
<dbReference type="Gene3D" id="3.80.10.10">
    <property type="entry name" value="Ribonuclease Inhibitor"/>
    <property type="match status" value="4"/>
</dbReference>
<dbReference type="SUPFAM" id="SSF52058">
    <property type="entry name" value="L domain-like"/>
    <property type="match status" value="3"/>
</dbReference>
<dbReference type="SMART" id="SM00365">
    <property type="entry name" value="LRR_SD22"/>
    <property type="match status" value="10"/>
</dbReference>
<dbReference type="InterPro" id="IPR001611">
    <property type="entry name" value="Leu-rich_rpt"/>
</dbReference>
<dbReference type="InterPro" id="IPR050216">
    <property type="entry name" value="LRR_domain-containing"/>
</dbReference>
<feature type="coiled-coil region" evidence="3">
    <location>
        <begin position="14"/>
        <end position="41"/>
    </location>
</feature>
<keyword evidence="2" id="KW-0677">Repeat</keyword>
<proteinExistence type="predicted"/>
<dbReference type="SMART" id="SM00364">
    <property type="entry name" value="LRR_BAC"/>
    <property type="match status" value="17"/>
</dbReference>